<dbReference type="InterPro" id="IPR005358">
    <property type="entry name" value="Puta_zinc/iron-chelating_dom"/>
</dbReference>
<keyword evidence="1" id="KW-0282">Flagellum</keyword>
<dbReference type="KEGG" id="agv:OJF2_24500"/>
<dbReference type="Pfam" id="PF03692">
    <property type="entry name" value="CxxCxxCC"/>
    <property type="match status" value="1"/>
</dbReference>
<dbReference type="GO" id="GO:0032259">
    <property type="term" value="P:methylation"/>
    <property type="evidence" value="ECO:0007669"/>
    <property type="project" value="UniProtKB-KW"/>
</dbReference>
<sequence>MRSRRRSPRPRRDELKAGECLCDHCVGKCCRYFSLPIDTPTTWDDFDSIRWYLAHGQTLIYTVKEQWYLLVMTKCNYLAADYRCKIYHDRPKICREYTTAECEYDDEWSFTKCFETPEQIWEYAEAVLPPRPRRKPAPGPAGLPIIQVP</sequence>
<keyword evidence="1" id="KW-0808">Transferase</keyword>
<dbReference type="AlphaFoldDB" id="A0A5B9W042"/>
<keyword evidence="1" id="KW-0489">Methyltransferase</keyword>
<dbReference type="Proteomes" id="UP000324233">
    <property type="component" value="Chromosome"/>
</dbReference>
<keyword evidence="1" id="KW-0966">Cell projection</keyword>
<gene>
    <name evidence="1" type="ORF">OJF2_24500</name>
</gene>
<keyword evidence="1" id="KW-0969">Cilium</keyword>
<dbReference type="EMBL" id="CP042997">
    <property type="protein sequence ID" value="QEH33918.1"/>
    <property type="molecule type" value="Genomic_DNA"/>
</dbReference>
<protein>
    <submittedName>
        <fullName evidence="1">Flagellin N-methylase</fullName>
    </submittedName>
</protein>
<dbReference type="OrthoDB" id="71604at2"/>
<organism evidence="1 2">
    <name type="scientific">Aquisphaera giovannonii</name>
    <dbReference type="NCBI Taxonomy" id="406548"/>
    <lineage>
        <taxon>Bacteria</taxon>
        <taxon>Pseudomonadati</taxon>
        <taxon>Planctomycetota</taxon>
        <taxon>Planctomycetia</taxon>
        <taxon>Isosphaerales</taxon>
        <taxon>Isosphaeraceae</taxon>
        <taxon>Aquisphaera</taxon>
    </lineage>
</organism>
<keyword evidence="2" id="KW-1185">Reference proteome</keyword>
<name>A0A5B9W042_9BACT</name>
<reference evidence="1 2" key="1">
    <citation type="submission" date="2019-08" db="EMBL/GenBank/DDBJ databases">
        <title>Deep-cultivation of Planctomycetes and their phenomic and genomic characterization uncovers novel biology.</title>
        <authorList>
            <person name="Wiegand S."/>
            <person name="Jogler M."/>
            <person name="Boedeker C."/>
            <person name="Pinto D."/>
            <person name="Vollmers J."/>
            <person name="Rivas-Marin E."/>
            <person name="Kohn T."/>
            <person name="Peeters S.H."/>
            <person name="Heuer A."/>
            <person name="Rast P."/>
            <person name="Oberbeckmann S."/>
            <person name="Bunk B."/>
            <person name="Jeske O."/>
            <person name="Meyerdierks A."/>
            <person name="Storesund J.E."/>
            <person name="Kallscheuer N."/>
            <person name="Luecker S."/>
            <person name="Lage O.M."/>
            <person name="Pohl T."/>
            <person name="Merkel B.J."/>
            <person name="Hornburger P."/>
            <person name="Mueller R.-W."/>
            <person name="Bruemmer F."/>
            <person name="Labrenz M."/>
            <person name="Spormann A.M."/>
            <person name="Op den Camp H."/>
            <person name="Overmann J."/>
            <person name="Amann R."/>
            <person name="Jetten M.S.M."/>
            <person name="Mascher T."/>
            <person name="Medema M.H."/>
            <person name="Devos D.P."/>
            <person name="Kaster A.-K."/>
            <person name="Ovreas L."/>
            <person name="Rohde M."/>
            <person name="Galperin M.Y."/>
            <person name="Jogler C."/>
        </authorList>
    </citation>
    <scope>NUCLEOTIDE SEQUENCE [LARGE SCALE GENOMIC DNA]</scope>
    <source>
        <strain evidence="1 2">OJF2</strain>
    </source>
</reference>
<evidence type="ECO:0000313" key="2">
    <source>
        <dbReference type="Proteomes" id="UP000324233"/>
    </source>
</evidence>
<dbReference type="RefSeq" id="WP_148593914.1">
    <property type="nucleotide sequence ID" value="NZ_CP042997.1"/>
</dbReference>
<proteinExistence type="predicted"/>
<accession>A0A5B9W042</accession>
<dbReference type="GO" id="GO:0008168">
    <property type="term" value="F:methyltransferase activity"/>
    <property type="evidence" value="ECO:0007669"/>
    <property type="project" value="UniProtKB-KW"/>
</dbReference>
<evidence type="ECO:0000313" key="1">
    <source>
        <dbReference type="EMBL" id="QEH33918.1"/>
    </source>
</evidence>